<protein>
    <recommendedName>
        <fullName evidence="4">Inhibitor I9 domain-containing protein</fullName>
    </recommendedName>
</protein>
<evidence type="ECO:0000313" key="2">
    <source>
        <dbReference type="EMBL" id="KAH6597275.1"/>
    </source>
</evidence>
<keyword evidence="3" id="KW-1185">Reference proteome</keyword>
<proteinExistence type="predicted"/>
<dbReference type="SUPFAM" id="SSF54897">
    <property type="entry name" value="Protease propeptides/inhibitors"/>
    <property type="match status" value="1"/>
</dbReference>
<dbReference type="EMBL" id="JAFCIX010000152">
    <property type="protein sequence ID" value="KAH6597275.1"/>
    <property type="molecule type" value="Genomic_DNA"/>
</dbReference>
<dbReference type="Proteomes" id="UP001648503">
    <property type="component" value="Unassembled WGS sequence"/>
</dbReference>
<organism evidence="2 3">
    <name type="scientific">Batrachochytrium salamandrivorans</name>
    <dbReference type="NCBI Taxonomy" id="1357716"/>
    <lineage>
        <taxon>Eukaryota</taxon>
        <taxon>Fungi</taxon>
        <taxon>Fungi incertae sedis</taxon>
        <taxon>Chytridiomycota</taxon>
        <taxon>Chytridiomycota incertae sedis</taxon>
        <taxon>Chytridiomycetes</taxon>
        <taxon>Rhizophydiales</taxon>
        <taxon>Rhizophydiales incertae sedis</taxon>
        <taxon>Batrachochytrium</taxon>
    </lineage>
</organism>
<feature type="signal peptide" evidence="1">
    <location>
        <begin position="1"/>
        <end position="28"/>
    </location>
</feature>
<name>A0ABQ8FF69_9FUNG</name>
<feature type="chain" id="PRO_5045949249" description="Inhibitor I9 domain-containing protein" evidence="1">
    <location>
        <begin position="29"/>
        <end position="111"/>
    </location>
</feature>
<comment type="caution">
    <text evidence="2">The sequence shown here is derived from an EMBL/GenBank/DDBJ whole genome shotgun (WGS) entry which is preliminary data.</text>
</comment>
<keyword evidence="1" id="KW-0732">Signal</keyword>
<evidence type="ECO:0008006" key="4">
    <source>
        <dbReference type="Google" id="ProtNLM"/>
    </source>
</evidence>
<evidence type="ECO:0000256" key="1">
    <source>
        <dbReference type="SAM" id="SignalP"/>
    </source>
</evidence>
<accession>A0ABQ8FF69</accession>
<evidence type="ECO:0000313" key="3">
    <source>
        <dbReference type="Proteomes" id="UP001648503"/>
    </source>
</evidence>
<dbReference type="Gene3D" id="3.30.70.80">
    <property type="entry name" value="Peptidase S8 propeptide/proteinase inhibitor I9"/>
    <property type="match status" value="1"/>
</dbReference>
<dbReference type="InterPro" id="IPR037045">
    <property type="entry name" value="S8pro/Inhibitor_I9_sf"/>
</dbReference>
<gene>
    <name evidence="2" type="ORF">BASA50_004626</name>
</gene>
<reference evidence="2 3" key="1">
    <citation type="submission" date="2021-02" db="EMBL/GenBank/DDBJ databases">
        <title>Variation within the Batrachochytrium salamandrivorans European outbreak.</title>
        <authorList>
            <person name="Kelly M."/>
            <person name="Pasmans F."/>
            <person name="Shea T.P."/>
            <person name="Munoz J.F."/>
            <person name="Carranza S."/>
            <person name="Cuomo C.A."/>
            <person name="Martel A."/>
        </authorList>
    </citation>
    <scope>NUCLEOTIDE SEQUENCE [LARGE SCALE GENOMIC DNA]</scope>
    <source>
        <strain evidence="2 3">AMFP18/2</strain>
    </source>
</reference>
<sequence length="111" mass="12009">MFSIKHLCSLLPLLLSALLVLTPTTTLAMLVVPNEANMSGTYLLSLMDGLPDSDMEKVVQFVTQAGGSVIKSFSSLPIIQVQLPVEALYALSALNLVNIELDQPMHTLIKQ</sequence>